<evidence type="ECO:0000256" key="8">
    <source>
        <dbReference type="RuleBase" id="RU000682"/>
    </source>
</evidence>
<dbReference type="InterPro" id="IPR017970">
    <property type="entry name" value="Homeobox_CS"/>
</dbReference>
<keyword evidence="4 7" id="KW-0238">DNA-binding</keyword>
<evidence type="ECO:0000256" key="1">
    <source>
        <dbReference type="ARBA" id="ARBA00004123"/>
    </source>
</evidence>
<dbReference type="FunFam" id="1.10.10.60:FF:000031">
    <property type="entry name" value="Homeobox protein"/>
    <property type="match status" value="1"/>
</dbReference>
<dbReference type="PANTHER" id="PTHR45882:SF3">
    <property type="entry name" value="PITUITARY HOMEOBOX HOMOLOG PTX1"/>
    <property type="match status" value="1"/>
</dbReference>
<gene>
    <name evidence="11" type="ORF">QYM36_010752</name>
</gene>
<dbReference type="PROSITE" id="PS50071">
    <property type="entry name" value="HOMEOBOX_2"/>
    <property type="match status" value="1"/>
</dbReference>
<organism evidence="11 12">
    <name type="scientific">Artemia franciscana</name>
    <name type="common">Brine shrimp</name>
    <name type="synonym">Artemia sanfranciscana</name>
    <dbReference type="NCBI Taxonomy" id="6661"/>
    <lineage>
        <taxon>Eukaryota</taxon>
        <taxon>Metazoa</taxon>
        <taxon>Ecdysozoa</taxon>
        <taxon>Arthropoda</taxon>
        <taxon>Crustacea</taxon>
        <taxon>Branchiopoda</taxon>
        <taxon>Anostraca</taxon>
        <taxon>Artemiidae</taxon>
        <taxon>Artemia</taxon>
    </lineage>
</organism>
<evidence type="ECO:0000256" key="5">
    <source>
        <dbReference type="ARBA" id="ARBA00023155"/>
    </source>
</evidence>
<evidence type="ECO:0000256" key="9">
    <source>
        <dbReference type="SAM" id="MobiDB-lite"/>
    </source>
</evidence>
<feature type="non-terminal residue" evidence="11">
    <location>
        <position position="1"/>
    </location>
</feature>
<accession>A0AA88HU66</accession>
<dbReference type="CDD" id="cd00086">
    <property type="entry name" value="homeodomain"/>
    <property type="match status" value="1"/>
</dbReference>
<evidence type="ECO:0000256" key="3">
    <source>
        <dbReference type="ARBA" id="ARBA00022473"/>
    </source>
</evidence>
<dbReference type="AlphaFoldDB" id="A0AA88HU66"/>
<evidence type="ECO:0000313" key="12">
    <source>
        <dbReference type="Proteomes" id="UP001187531"/>
    </source>
</evidence>
<evidence type="ECO:0000256" key="4">
    <source>
        <dbReference type="ARBA" id="ARBA00023125"/>
    </source>
</evidence>
<evidence type="ECO:0000256" key="7">
    <source>
        <dbReference type="PROSITE-ProRule" id="PRU00108"/>
    </source>
</evidence>
<keyword evidence="3" id="KW-0217">Developmental protein</keyword>
<sequence>MEGLMSRPMNADVCLQDLDHHSTLDASHLNNHLYHTNSSYLFSLPHQQHGVDELAKLESATVQRQKSLESATPSLLQQAVQQPKVKREQPTNDTSKHCTVNTKDKPSPEVNCATTTSDDDKDSRKKRQRRQRTHFTSQQLQELEATFSRNRYPDMSTREEIALWTNLTEPRVRVWFKNRRAKWRKRERNAMNAAVAAADYKATSFGTHQFSAIHPFHEESLYAATYQTPNYNSWAAKVNPLTGSHKSFPWTTINPMNVPSLSSQTGLGSIGCFSGASTAAAVQQ</sequence>
<feature type="DNA-binding region" description="Homeobox" evidence="7">
    <location>
        <begin position="128"/>
        <end position="187"/>
    </location>
</feature>
<dbReference type="Proteomes" id="UP001187531">
    <property type="component" value="Unassembled WGS sequence"/>
</dbReference>
<keyword evidence="12" id="KW-1185">Reference proteome</keyword>
<dbReference type="InterPro" id="IPR001356">
    <property type="entry name" value="HD"/>
</dbReference>
<dbReference type="PROSITE" id="PS00027">
    <property type="entry name" value="HOMEOBOX_1"/>
    <property type="match status" value="1"/>
</dbReference>
<feature type="region of interest" description="Disordered" evidence="9">
    <location>
        <begin position="65"/>
        <end position="138"/>
    </location>
</feature>
<evidence type="ECO:0000256" key="2">
    <source>
        <dbReference type="ARBA" id="ARBA00006503"/>
    </source>
</evidence>
<proteinExistence type="inferred from homology"/>
<evidence type="ECO:0000256" key="6">
    <source>
        <dbReference type="ARBA" id="ARBA00023242"/>
    </source>
</evidence>
<keyword evidence="5 7" id="KW-0371">Homeobox</keyword>
<dbReference type="GO" id="GO:0009653">
    <property type="term" value="P:anatomical structure morphogenesis"/>
    <property type="evidence" value="ECO:0007669"/>
    <property type="project" value="TreeGrafter"/>
</dbReference>
<dbReference type="SUPFAM" id="SSF46689">
    <property type="entry name" value="Homeodomain-like"/>
    <property type="match status" value="1"/>
</dbReference>
<feature type="compositionally biased region" description="Basic residues" evidence="9">
    <location>
        <begin position="124"/>
        <end position="133"/>
    </location>
</feature>
<feature type="domain" description="Homeobox" evidence="10">
    <location>
        <begin position="126"/>
        <end position="186"/>
    </location>
</feature>
<feature type="compositionally biased region" description="Basic and acidic residues" evidence="9">
    <location>
        <begin position="85"/>
        <end position="107"/>
    </location>
</feature>
<dbReference type="GO" id="GO:0000981">
    <property type="term" value="F:DNA-binding transcription factor activity, RNA polymerase II-specific"/>
    <property type="evidence" value="ECO:0007669"/>
    <property type="project" value="InterPro"/>
</dbReference>
<evidence type="ECO:0000313" key="11">
    <source>
        <dbReference type="EMBL" id="KAK2716269.1"/>
    </source>
</evidence>
<protein>
    <recommendedName>
        <fullName evidence="10">Homeobox domain-containing protein</fullName>
    </recommendedName>
</protein>
<comment type="subcellular location">
    <subcellularLocation>
        <location evidence="1 7 8">Nucleus</location>
    </subcellularLocation>
</comment>
<dbReference type="Gene3D" id="1.10.10.60">
    <property type="entry name" value="Homeodomain-like"/>
    <property type="match status" value="1"/>
</dbReference>
<dbReference type="SMART" id="SM00389">
    <property type="entry name" value="HOX"/>
    <property type="match status" value="1"/>
</dbReference>
<dbReference type="Pfam" id="PF00046">
    <property type="entry name" value="Homeodomain"/>
    <property type="match status" value="1"/>
</dbReference>
<dbReference type="GO" id="GO:0000978">
    <property type="term" value="F:RNA polymerase II cis-regulatory region sequence-specific DNA binding"/>
    <property type="evidence" value="ECO:0007669"/>
    <property type="project" value="TreeGrafter"/>
</dbReference>
<dbReference type="GO" id="GO:0005634">
    <property type="term" value="C:nucleus"/>
    <property type="evidence" value="ECO:0007669"/>
    <property type="project" value="UniProtKB-SubCell"/>
</dbReference>
<comment type="similarity">
    <text evidence="2">Belongs to the paired homeobox family. Bicoid subfamily.</text>
</comment>
<dbReference type="EMBL" id="JAVRJZ010000012">
    <property type="protein sequence ID" value="KAK2716269.1"/>
    <property type="molecule type" value="Genomic_DNA"/>
</dbReference>
<evidence type="ECO:0000259" key="10">
    <source>
        <dbReference type="PROSITE" id="PS50071"/>
    </source>
</evidence>
<reference evidence="11" key="1">
    <citation type="submission" date="2023-07" db="EMBL/GenBank/DDBJ databases">
        <title>Chromosome-level genome assembly of Artemia franciscana.</title>
        <authorList>
            <person name="Jo E."/>
        </authorList>
    </citation>
    <scope>NUCLEOTIDE SEQUENCE</scope>
    <source>
        <tissue evidence="11">Whole body</tissue>
    </source>
</reference>
<dbReference type="PANTHER" id="PTHR45882">
    <property type="entry name" value="PITUITARY HOMEOBOX HOMOLOG PTX1"/>
    <property type="match status" value="1"/>
</dbReference>
<feature type="compositionally biased region" description="Polar residues" evidence="9">
    <location>
        <begin position="65"/>
        <end position="81"/>
    </location>
</feature>
<name>A0AA88HU66_ARTSF</name>
<dbReference type="InterPro" id="IPR009057">
    <property type="entry name" value="Homeodomain-like_sf"/>
</dbReference>
<keyword evidence="6 7" id="KW-0539">Nucleus</keyword>
<comment type="caution">
    <text evidence="11">The sequence shown here is derived from an EMBL/GenBank/DDBJ whole genome shotgun (WGS) entry which is preliminary data.</text>
</comment>